<evidence type="ECO:0000313" key="2">
    <source>
        <dbReference type="EMBL" id="MBK6088602.1"/>
    </source>
</evidence>
<evidence type="ECO:0000256" key="1">
    <source>
        <dbReference type="SAM" id="Phobius"/>
    </source>
</evidence>
<evidence type="ECO:0008006" key="4">
    <source>
        <dbReference type="Google" id="ProtNLM"/>
    </source>
</evidence>
<accession>A0A934U3T3</accession>
<sequence length="152" mass="17385">MKLKEPLLYWLKPGKIQPINYTLFILILVGSSIVRYRVGVNSLNQKLRVEELNGALEDIANHDSLTHLYNRHSLSRMIPSYVGADICLREYSTDKGRPELSFAYGFVRLTAADLSAVHEAISRADKLLYENKKNARVQRAFLLLIYDYGRAV</sequence>
<keyword evidence="1" id="KW-1133">Transmembrane helix</keyword>
<dbReference type="Proteomes" id="UP000633365">
    <property type="component" value="Unassembled WGS sequence"/>
</dbReference>
<feature type="transmembrane region" description="Helical" evidence="1">
    <location>
        <begin position="20"/>
        <end position="38"/>
    </location>
</feature>
<dbReference type="RefSeq" id="WP_201427495.1">
    <property type="nucleotide sequence ID" value="NZ_JAEQMG010000068.1"/>
</dbReference>
<comment type="caution">
    <text evidence="2">The sequence shown here is derived from an EMBL/GenBank/DDBJ whole genome shotgun (WGS) entry which is preliminary data.</text>
</comment>
<reference evidence="2" key="1">
    <citation type="submission" date="2021-01" db="EMBL/GenBank/DDBJ databases">
        <title>Genome public.</title>
        <authorList>
            <person name="Liu C."/>
            <person name="Sun Q."/>
        </authorList>
    </citation>
    <scope>NUCLEOTIDE SEQUENCE</scope>
    <source>
        <strain evidence="2">M6</strain>
    </source>
</reference>
<keyword evidence="1" id="KW-0812">Transmembrane</keyword>
<keyword evidence="3" id="KW-1185">Reference proteome</keyword>
<dbReference type="AlphaFoldDB" id="A0A934U3T3"/>
<dbReference type="EMBL" id="JAEQMG010000068">
    <property type="protein sequence ID" value="MBK6088602.1"/>
    <property type="molecule type" value="Genomic_DNA"/>
</dbReference>
<protein>
    <recommendedName>
        <fullName evidence="4">GGDEF domain-containing protein</fullName>
    </recommendedName>
</protein>
<proteinExistence type="predicted"/>
<organism evidence="2 3">
    <name type="scientific">Ruminococcus difficilis</name>
    <dbReference type="NCBI Taxonomy" id="2763069"/>
    <lineage>
        <taxon>Bacteria</taxon>
        <taxon>Bacillati</taxon>
        <taxon>Bacillota</taxon>
        <taxon>Clostridia</taxon>
        <taxon>Eubacteriales</taxon>
        <taxon>Oscillospiraceae</taxon>
        <taxon>Ruminococcus</taxon>
    </lineage>
</organism>
<name>A0A934U3T3_9FIRM</name>
<evidence type="ECO:0000313" key="3">
    <source>
        <dbReference type="Proteomes" id="UP000633365"/>
    </source>
</evidence>
<gene>
    <name evidence="2" type="ORF">JKK62_08045</name>
</gene>
<keyword evidence="1" id="KW-0472">Membrane</keyword>